<dbReference type="Pfam" id="PF00501">
    <property type="entry name" value="AMP-binding"/>
    <property type="match status" value="1"/>
</dbReference>
<dbReference type="InterPro" id="IPR036736">
    <property type="entry name" value="ACP-like_sf"/>
</dbReference>
<proteinExistence type="predicted"/>
<feature type="domain" description="Carrier" evidence="3">
    <location>
        <begin position="279"/>
        <end position="354"/>
    </location>
</feature>
<dbReference type="InterPro" id="IPR045851">
    <property type="entry name" value="AMP-bd_C_sf"/>
</dbReference>
<protein>
    <recommendedName>
        <fullName evidence="3">Carrier domain-containing protein</fullName>
    </recommendedName>
</protein>
<dbReference type="Pfam" id="PF07993">
    <property type="entry name" value="NAD_binding_4"/>
    <property type="match status" value="1"/>
</dbReference>
<dbReference type="Proteomes" id="UP000683360">
    <property type="component" value="Unassembled WGS sequence"/>
</dbReference>
<comment type="caution">
    <text evidence="4">The sequence shown here is derived from an EMBL/GenBank/DDBJ whole genome shotgun (WGS) entry which is preliminary data.</text>
</comment>
<dbReference type="InterPro" id="IPR036291">
    <property type="entry name" value="NAD(P)-bd_dom_sf"/>
</dbReference>
<keyword evidence="1" id="KW-0596">Phosphopantetheine</keyword>
<evidence type="ECO:0000256" key="2">
    <source>
        <dbReference type="ARBA" id="ARBA00022553"/>
    </source>
</evidence>
<organism evidence="4 5">
    <name type="scientific">Mytilus edulis</name>
    <name type="common">Blue mussel</name>
    <dbReference type="NCBI Taxonomy" id="6550"/>
    <lineage>
        <taxon>Eukaryota</taxon>
        <taxon>Metazoa</taxon>
        <taxon>Spiralia</taxon>
        <taxon>Lophotrochozoa</taxon>
        <taxon>Mollusca</taxon>
        <taxon>Bivalvia</taxon>
        <taxon>Autobranchia</taxon>
        <taxon>Pteriomorphia</taxon>
        <taxon>Mytilida</taxon>
        <taxon>Mytiloidea</taxon>
        <taxon>Mytilidae</taxon>
        <taxon>Mytilinae</taxon>
        <taxon>Mytilus</taxon>
    </lineage>
</organism>
<evidence type="ECO:0000256" key="1">
    <source>
        <dbReference type="ARBA" id="ARBA00022450"/>
    </source>
</evidence>
<dbReference type="Gene3D" id="3.30.300.30">
    <property type="match status" value="1"/>
</dbReference>
<dbReference type="SUPFAM" id="SSF51735">
    <property type="entry name" value="NAD(P)-binding Rossmann-fold domains"/>
    <property type="match status" value="1"/>
</dbReference>
<dbReference type="SMART" id="SM01294">
    <property type="entry name" value="PKS_PP_betabranch"/>
    <property type="match status" value="1"/>
</dbReference>
<dbReference type="EMBL" id="CAJPWZ010002883">
    <property type="protein sequence ID" value="CAG2246848.1"/>
    <property type="molecule type" value="Genomic_DNA"/>
</dbReference>
<dbReference type="Gene3D" id="3.40.50.12780">
    <property type="entry name" value="N-terminal domain of ligase-like"/>
    <property type="match status" value="1"/>
</dbReference>
<dbReference type="SUPFAM" id="SSF56801">
    <property type="entry name" value="Acetyl-CoA synthetase-like"/>
    <property type="match status" value="1"/>
</dbReference>
<dbReference type="InterPro" id="IPR042099">
    <property type="entry name" value="ANL_N_sf"/>
</dbReference>
<gene>
    <name evidence="4" type="ORF">MEDL_58787</name>
</gene>
<dbReference type="InterPro" id="IPR000873">
    <property type="entry name" value="AMP-dep_synth/lig_dom"/>
</dbReference>
<dbReference type="GO" id="GO:0031177">
    <property type="term" value="F:phosphopantetheine binding"/>
    <property type="evidence" value="ECO:0007669"/>
    <property type="project" value="InterPro"/>
</dbReference>
<reference evidence="4" key="1">
    <citation type="submission" date="2021-03" db="EMBL/GenBank/DDBJ databases">
        <authorList>
            <person name="Bekaert M."/>
        </authorList>
    </citation>
    <scope>NUCLEOTIDE SEQUENCE</scope>
</reference>
<dbReference type="OrthoDB" id="416786at2759"/>
<sequence length="680" mass="77396">MKQHIYANTVVIIDHEIGIAWQIWICGEVVTAVLFGKCLKMLPWVQFLNLYSTSECHDVACQDLNFYLEQNKNLLTDRTFCPVGSSLPGVDFVVIDKDNNIQSTGGIGEIYVGGPTLAHGYLNRPKVEELRFVKVPKGVTTSHGNQLHKTGDLGYILSDGTLEICGRCDSFVKIRGHCVNFQGLKTTIIECKGVTSCVVLVKGQEEKDKFLVAYLVQEEQTTMKEIRDSLKRRIPFHMIPSYFVPLKRLPIVKTTGKVDENALSKFDEELKKYHNLTATQLTDMEQRVANIWCEVLNIRGIHLDDNFHELGGNSLLAAELMTKLEKEFQVDLRVSDLYIYTNIKQLCQYIEAKKNNKTEELIISEVPVHLKDEVNRHKLRNINRKVQDTTPYERLEKSLRRFGILPPYKGNTSEKQSLMQSKFAERVDIIQGDVSLMNFGMSDEIYYQQSNDIDFIIHAAAYVNRVQPYPAFVFPNVTGTEHVVMFSCTGKIKPIHYISTNSVFPDGDLDYSEDENENDKKLTDGYSKSKWVAEQLIHIARKKAIPCVIYRLGNIAGDIDQGVWNHQNATLVVLEACAKYEIATNDDCNIEMDFLADFIVRCTYTLSTTLGKTYNLITDQSLQSRVILENFCFLQKYIMIMCPTLFGIALLELPPTEAIQVEYLKGTFVIQNKIHAAQDI</sequence>
<dbReference type="Gene3D" id="3.40.50.720">
    <property type="entry name" value="NAD(P)-binding Rossmann-like Domain"/>
    <property type="match status" value="1"/>
</dbReference>
<name>A0A8S3UVT7_MYTED</name>
<dbReference type="SMART" id="SM00823">
    <property type="entry name" value="PKS_PP"/>
    <property type="match status" value="1"/>
</dbReference>
<dbReference type="SUPFAM" id="SSF47336">
    <property type="entry name" value="ACP-like"/>
    <property type="match status" value="1"/>
</dbReference>
<evidence type="ECO:0000313" key="4">
    <source>
        <dbReference type="EMBL" id="CAG2246848.1"/>
    </source>
</evidence>
<dbReference type="InterPro" id="IPR020806">
    <property type="entry name" value="PKS_PP-bd"/>
</dbReference>
<keyword evidence="2" id="KW-0597">Phosphoprotein</keyword>
<dbReference type="InterPro" id="IPR009081">
    <property type="entry name" value="PP-bd_ACP"/>
</dbReference>
<dbReference type="Pfam" id="PF00550">
    <property type="entry name" value="PP-binding"/>
    <property type="match status" value="1"/>
</dbReference>
<dbReference type="PROSITE" id="PS50075">
    <property type="entry name" value="CARRIER"/>
    <property type="match status" value="1"/>
</dbReference>
<dbReference type="PANTHER" id="PTHR44845:SF6">
    <property type="entry name" value="BETA-ALANINE-ACTIVATING ENZYME"/>
    <property type="match status" value="1"/>
</dbReference>
<accession>A0A8S3UVT7</accession>
<dbReference type="Gene3D" id="1.10.1200.10">
    <property type="entry name" value="ACP-like"/>
    <property type="match status" value="1"/>
</dbReference>
<keyword evidence="5" id="KW-1185">Reference proteome</keyword>
<dbReference type="InterPro" id="IPR013120">
    <property type="entry name" value="FAR_NAD-bd"/>
</dbReference>
<dbReference type="PANTHER" id="PTHR44845">
    <property type="entry name" value="CARRIER DOMAIN-CONTAINING PROTEIN"/>
    <property type="match status" value="1"/>
</dbReference>
<evidence type="ECO:0000313" key="5">
    <source>
        <dbReference type="Proteomes" id="UP000683360"/>
    </source>
</evidence>
<dbReference type="AlphaFoldDB" id="A0A8S3UVT7"/>
<evidence type="ECO:0000259" key="3">
    <source>
        <dbReference type="PROSITE" id="PS50075"/>
    </source>
</evidence>